<dbReference type="InterPro" id="IPR003594">
    <property type="entry name" value="HATPase_dom"/>
</dbReference>
<accession>A0ABS6E1U0</accession>
<dbReference type="InterPro" id="IPR003661">
    <property type="entry name" value="HisK_dim/P_dom"/>
</dbReference>
<dbReference type="Pfam" id="PF00512">
    <property type="entry name" value="HisKA"/>
    <property type="match status" value="1"/>
</dbReference>
<comment type="catalytic activity">
    <reaction evidence="1">
        <text>ATP + protein L-histidine = ADP + protein N-phospho-L-histidine.</text>
        <dbReference type="EC" id="2.7.13.3"/>
    </reaction>
</comment>
<dbReference type="PANTHER" id="PTHR45528:SF11">
    <property type="entry name" value="HISTIDINE KINASE"/>
    <property type="match status" value="1"/>
</dbReference>
<dbReference type="Pfam" id="PF02518">
    <property type="entry name" value="HATPase_c"/>
    <property type="match status" value="1"/>
</dbReference>
<keyword evidence="4" id="KW-0597">Phosphoprotein</keyword>
<feature type="domain" description="Histidine kinase" evidence="12">
    <location>
        <begin position="131"/>
        <end position="342"/>
    </location>
</feature>
<evidence type="ECO:0000256" key="9">
    <source>
        <dbReference type="ARBA" id="ARBA00037219"/>
    </source>
</evidence>
<evidence type="ECO:0000256" key="3">
    <source>
        <dbReference type="ARBA" id="ARBA00012438"/>
    </source>
</evidence>
<organism evidence="14 15">
    <name type="scientific">Tissierella simiarum</name>
    <dbReference type="NCBI Taxonomy" id="2841534"/>
    <lineage>
        <taxon>Bacteria</taxon>
        <taxon>Bacillati</taxon>
        <taxon>Bacillota</taxon>
        <taxon>Tissierellia</taxon>
        <taxon>Tissierellales</taxon>
        <taxon>Tissierellaceae</taxon>
        <taxon>Tissierella</taxon>
    </lineage>
</organism>
<keyword evidence="6 14" id="KW-0418">Kinase</keyword>
<proteinExistence type="predicted"/>
<dbReference type="InterPro" id="IPR005467">
    <property type="entry name" value="His_kinase_dom"/>
</dbReference>
<feature type="domain" description="HAMP" evidence="13">
    <location>
        <begin position="70"/>
        <end position="123"/>
    </location>
</feature>
<evidence type="ECO:0000256" key="1">
    <source>
        <dbReference type="ARBA" id="ARBA00000085"/>
    </source>
</evidence>
<dbReference type="PROSITE" id="PS50109">
    <property type="entry name" value="HIS_KIN"/>
    <property type="match status" value="1"/>
</dbReference>
<evidence type="ECO:0000256" key="10">
    <source>
        <dbReference type="ARBA" id="ARBA00040841"/>
    </source>
</evidence>
<dbReference type="CDD" id="cd06225">
    <property type="entry name" value="HAMP"/>
    <property type="match status" value="1"/>
</dbReference>
<dbReference type="EMBL" id="JAHLPM010000001">
    <property type="protein sequence ID" value="MBU5436811.1"/>
    <property type="molecule type" value="Genomic_DNA"/>
</dbReference>
<protein>
    <recommendedName>
        <fullName evidence="10">Heme sensor protein HssS</fullName>
        <ecNumber evidence="3">2.7.13.3</ecNumber>
    </recommendedName>
</protein>
<reference evidence="14 15" key="1">
    <citation type="submission" date="2021-06" db="EMBL/GenBank/DDBJ databases">
        <authorList>
            <person name="Sun Q."/>
            <person name="Li D."/>
        </authorList>
    </citation>
    <scope>NUCLEOTIDE SEQUENCE [LARGE SCALE GENOMIC DNA]</scope>
    <source>
        <strain evidence="14 15">MSJ-40</strain>
    </source>
</reference>
<dbReference type="EC" id="2.7.13.3" evidence="3"/>
<keyword evidence="7" id="KW-0843">Virulence</keyword>
<evidence type="ECO:0000313" key="14">
    <source>
        <dbReference type="EMBL" id="MBU5436811.1"/>
    </source>
</evidence>
<evidence type="ECO:0000256" key="11">
    <source>
        <dbReference type="SAM" id="Phobius"/>
    </source>
</evidence>
<evidence type="ECO:0000313" key="15">
    <source>
        <dbReference type="Proteomes" id="UP000749471"/>
    </source>
</evidence>
<keyword evidence="11" id="KW-0812">Transmembrane</keyword>
<sequence length="342" mass="39237">MKRIRKLNIIFVIVVFLIMVSSWLISGLMLLSLYKFNLLESRRMAPAVMFFIICFISIIFGTIMSYVTGKHVLKPLNELIAATKEVAKGNYNIQVSNLNMDNELGDLIQNFNDMSLELSGVEMMHRDFINNFSHEFKTPIVSIRGFAKQLQNSSLTNDEIKEYTDIIIKESERLTNMSSNILLLTKLENQNIISNKVKFSLDEQLRHCILLLEKEWEAKNIELHLTLNPIDYYGDEEMLMHVWLNLIGNAIKYSYENGKIEVTCYETGNDVKVKIKDNGIGMTDEMIEHAFDKFYQGDLAHKTDGHGLGLSIVKRIIDLCGGKITVKSKEYNGSTFIVRLSR</sequence>
<dbReference type="PANTHER" id="PTHR45528">
    <property type="entry name" value="SENSOR HISTIDINE KINASE CPXA"/>
    <property type="match status" value="1"/>
</dbReference>
<evidence type="ECO:0000256" key="6">
    <source>
        <dbReference type="ARBA" id="ARBA00022777"/>
    </source>
</evidence>
<evidence type="ECO:0000256" key="7">
    <source>
        <dbReference type="ARBA" id="ARBA00023026"/>
    </source>
</evidence>
<keyword evidence="5" id="KW-0808">Transferase</keyword>
<keyword evidence="11" id="KW-1133">Transmembrane helix</keyword>
<feature type="transmembrane region" description="Helical" evidence="11">
    <location>
        <begin position="7"/>
        <end position="34"/>
    </location>
</feature>
<evidence type="ECO:0000256" key="8">
    <source>
        <dbReference type="ARBA" id="ARBA00023136"/>
    </source>
</evidence>
<feature type="transmembrane region" description="Helical" evidence="11">
    <location>
        <begin position="46"/>
        <end position="67"/>
    </location>
</feature>
<evidence type="ECO:0000259" key="13">
    <source>
        <dbReference type="PROSITE" id="PS50885"/>
    </source>
</evidence>
<evidence type="ECO:0000256" key="4">
    <source>
        <dbReference type="ARBA" id="ARBA00022553"/>
    </source>
</evidence>
<keyword evidence="15" id="KW-1185">Reference proteome</keyword>
<evidence type="ECO:0000256" key="5">
    <source>
        <dbReference type="ARBA" id="ARBA00022679"/>
    </source>
</evidence>
<comment type="function">
    <text evidence="9">Member of the two-component regulatory system HssS/HssR involved in intracellular heme homeostasis and tempering of staphylococcal virulence. HssS functions as a heme sensor histidine kinase which is autophosphorylated at a histidine residue and transfers its phosphate group to an aspartate residue of HssR. HssR/HssS activates the expression of hrtAB, an efflux pump, in response to extracellular heme, hemin, hemoglobin or blood.</text>
</comment>
<comment type="subcellular location">
    <subcellularLocation>
        <location evidence="2">Membrane</location>
        <topology evidence="2">Multi-pass membrane protein</topology>
    </subcellularLocation>
</comment>
<dbReference type="GO" id="GO:0016301">
    <property type="term" value="F:kinase activity"/>
    <property type="evidence" value="ECO:0007669"/>
    <property type="project" value="UniProtKB-KW"/>
</dbReference>
<gene>
    <name evidence="14" type="ORF">KQI42_02255</name>
</gene>
<dbReference type="RefSeq" id="WP_216516281.1">
    <property type="nucleotide sequence ID" value="NZ_JAHLPM010000001.1"/>
</dbReference>
<evidence type="ECO:0000259" key="12">
    <source>
        <dbReference type="PROSITE" id="PS50109"/>
    </source>
</evidence>
<dbReference type="InterPro" id="IPR003660">
    <property type="entry name" value="HAMP_dom"/>
</dbReference>
<dbReference type="Proteomes" id="UP000749471">
    <property type="component" value="Unassembled WGS sequence"/>
</dbReference>
<name>A0ABS6E1U0_9FIRM</name>
<dbReference type="Pfam" id="PF00672">
    <property type="entry name" value="HAMP"/>
    <property type="match status" value="1"/>
</dbReference>
<dbReference type="SMART" id="SM00304">
    <property type="entry name" value="HAMP"/>
    <property type="match status" value="1"/>
</dbReference>
<keyword evidence="8 11" id="KW-0472">Membrane</keyword>
<dbReference type="SMART" id="SM00387">
    <property type="entry name" value="HATPase_c"/>
    <property type="match status" value="1"/>
</dbReference>
<dbReference type="InterPro" id="IPR050398">
    <property type="entry name" value="HssS/ArlS-like"/>
</dbReference>
<dbReference type="PROSITE" id="PS50885">
    <property type="entry name" value="HAMP"/>
    <property type="match status" value="1"/>
</dbReference>
<dbReference type="SMART" id="SM00388">
    <property type="entry name" value="HisKA"/>
    <property type="match status" value="1"/>
</dbReference>
<comment type="caution">
    <text evidence="14">The sequence shown here is derived from an EMBL/GenBank/DDBJ whole genome shotgun (WGS) entry which is preliminary data.</text>
</comment>
<dbReference type="CDD" id="cd00075">
    <property type="entry name" value="HATPase"/>
    <property type="match status" value="1"/>
</dbReference>
<dbReference type="CDD" id="cd00082">
    <property type="entry name" value="HisKA"/>
    <property type="match status" value="1"/>
</dbReference>
<evidence type="ECO:0000256" key="2">
    <source>
        <dbReference type="ARBA" id="ARBA00004141"/>
    </source>
</evidence>